<sequence length="194" mass="21136">MSIDEWTAVVGIDPSMTGTGLAYGHDLLDTVTFSRKVAGDQRLAHIDGAIAGAVRGAGLAIIEDLPTHGHGAGITGMAQGVIRLALIRAMVPYVTVPPATLKKYATGRGNATKADMRMALYQRTDLDVRDDNQVDAWWLRQMGRDAIGHHYAVKLPRAQREAMLKLTWPEEVAARLLEPYERLVRDTELPGATP</sequence>
<keyword evidence="1" id="KW-0378">Hydrolase</keyword>
<evidence type="ECO:0000313" key="2">
    <source>
        <dbReference type="Proteomes" id="UP000294739"/>
    </source>
</evidence>
<dbReference type="AlphaFoldDB" id="A0A4R5CZW1"/>
<proteinExistence type="predicted"/>
<comment type="caution">
    <text evidence="1">The sequence shown here is derived from an EMBL/GenBank/DDBJ whole genome shotgun (WGS) entry which is preliminary data.</text>
</comment>
<accession>A0A4R5CZW1</accession>
<reference evidence="1 2" key="1">
    <citation type="submission" date="2019-03" db="EMBL/GenBank/DDBJ databases">
        <title>Draft genome sequences of novel Actinobacteria.</title>
        <authorList>
            <person name="Sahin N."/>
            <person name="Ay H."/>
            <person name="Saygin H."/>
        </authorList>
    </citation>
    <scope>NUCLEOTIDE SEQUENCE [LARGE SCALE GENOMIC DNA]</scope>
    <source>
        <strain evidence="1 2">5K138</strain>
    </source>
</reference>
<dbReference type="Gene3D" id="3.30.420.10">
    <property type="entry name" value="Ribonuclease H-like superfamily/Ribonuclease H"/>
    <property type="match status" value="1"/>
</dbReference>
<dbReference type="SUPFAM" id="SSF53098">
    <property type="entry name" value="Ribonuclease H-like"/>
    <property type="match status" value="1"/>
</dbReference>
<gene>
    <name evidence="1" type="ORF">E1269_20610</name>
</gene>
<evidence type="ECO:0000313" key="1">
    <source>
        <dbReference type="EMBL" id="TDE03443.1"/>
    </source>
</evidence>
<dbReference type="Proteomes" id="UP000294739">
    <property type="component" value="Unassembled WGS sequence"/>
</dbReference>
<dbReference type="InterPro" id="IPR012337">
    <property type="entry name" value="RNaseH-like_sf"/>
</dbReference>
<dbReference type="RefSeq" id="WP_131898018.1">
    <property type="nucleotide sequence ID" value="NZ_SMKZ01000032.1"/>
</dbReference>
<dbReference type="InParanoid" id="A0A4R5CZW1"/>
<protein>
    <submittedName>
        <fullName evidence="1">Holliday junction endonuclease</fullName>
    </submittedName>
</protein>
<dbReference type="GO" id="GO:0004519">
    <property type="term" value="F:endonuclease activity"/>
    <property type="evidence" value="ECO:0007669"/>
    <property type="project" value="UniProtKB-KW"/>
</dbReference>
<name>A0A4R5CZW1_9ACTN</name>
<dbReference type="InterPro" id="IPR036397">
    <property type="entry name" value="RNaseH_sf"/>
</dbReference>
<keyword evidence="2" id="KW-1185">Reference proteome</keyword>
<organism evidence="1 2">
    <name type="scientific">Jiangella asiatica</name>
    <dbReference type="NCBI Taxonomy" id="2530372"/>
    <lineage>
        <taxon>Bacteria</taxon>
        <taxon>Bacillati</taxon>
        <taxon>Actinomycetota</taxon>
        <taxon>Actinomycetes</taxon>
        <taxon>Jiangellales</taxon>
        <taxon>Jiangellaceae</taxon>
        <taxon>Jiangella</taxon>
    </lineage>
</organism>
<keyword evidence="1" id="KW-0255">Endonuclease</keyword>
<keyword evidence="1" id="KW-0540">Nuclease</keyword>
<dbReference type="OrthoDB" id="3359450at2"/>
<dbReference type="EMBL" id="SMKZ01000032">
    <property type="protein sequence ID" value="TDE03443.1"/>
    <property type="molecule type" value="Genomic_DNA"/>
</dbReference>
<dbReference type="GO" id="GO:0003676">
    <property type="term" value="F:nucleic acid binding"/>
    <property type="evidence" value="ECO:0007669"/>
    <property type="project" value="InterPro"/>
</dbReference>